<name>A0A1Q3ELD2_LENED</name>
<proteinExistence type="inferred from homology"/>
<dbReference type="GO" id="GO:0043998">
    <property type="term" value="F:histone H2A acetyltransferase activity"/>
    <property type="evidence" value="ECO:0007669"/>
    <property type="project" value="InterPro"/>
</dbReference>
<evidence type="ECO:0000313" key="13">
    <source>
        <dbReference type="EMBL" id="GAW08013.1"/>
    </source>
</evidence>
<evidence type="ECO:0000256" key="4">
    <source>
        <dbReference type="ARBA" id="ARBA00012950"/>
    </source>
</evidence>
<dbReference type="AlphaFoldDB" id="A0A1Q3ELD2"/>
<evidence type="ECO:0000256" key="9">
    <source>
        <dbReference type="ARBA" id="ARBA00023315"/>
    </source>
</evidence>
<organism evidence="13 14">
    <name type="scientific">Lentinula edodes</name>
    <name type="common">Shiitake mushroom</name>
    <name type="synonym">Lentinus edodes</name>
    <dbReference type="NCBI Taxonomy" id="5353"/>
    <lineage>
        <taxon>Eukaryota</taxon>
        <taxon>Fungi</taxon>
        <taxon>Dikarya</taxon>
        <taxon>Basidiomycota</taxon>
        <taxon>Agaricomycotina</taxon>
        <taxon>Agaricomycetes</taxon>
        <taxon>Agaricomycetidae</taxon>
        <taxon>Agaricales</taxon>
        <taxon>Marasmiineae</taxon>
        <taxon>Omphalotaceae</taxon>
        <taxon>Lentinula</taxon>
    </lineage>
</organism>
<dbReference type="EMBL" id="BDGU01000546">
    <property type="protein sequence ID" value="GAW08013.1"/>
    <property type="molecule type" value="Genomic_DNA"/>
</dbReference>
<dbReference type="PROSITE" id="PS51186">
    <property type="entry name" value="GNAT"/>
    <property type="match status" value="1"/>
</dbReference>
<keyword evidence="14" id="KW-1185">Reference proteome</keyword>
<evidence type="ECO:0000256" key="3">
    <source>
        <dbReference type="ARBA" id="ARBA00008870"/>
    </source>
</evidence>
<evidence type="ECO:0000256" key="6">
    <source>
        <dbReference type="ARBA" id="ARBA00022490"/>
    </source>
</evidence>
<reference evidence="13 14" key="1">
    <citation type="submission" date="2016-08" db="EMBL/GenBank/DDBJ databases">
        <authorList>
            <consortium name="Lentinula edodes genome sequencing consortium"/>
            <person name="Sakamoto Y."/>
            <person name="Nakade K."/>
            <person name="Sato S."/>
            <person name="Yoshida Y."/>
            <person name="Miyazaki K."/>
            <person name="Natsume S."/>
            <person name="Konno N."/>
        </authorList>
    </citation>
    <scope>NUCLEOTIDE SEQUENCE [LARGE SCALE GENOMIC DNA]</scope>
    <source>
        <strain evidence="13 14">NBRC 111202</strain>
    </source>
</reference>
<comment type="subcellular location">
    <subcellularLocation>
        <location evidence="2">Cytoplasm</location>
    </subcellularLocation>
    <subcellularLocation>
        <location evidence="1">Nucleus</location>
    </subcellularLocation>
</comment>
<dbReference type="PANTHER" id="PTHR20531">
    <property type="entry name" value="N-ALPHA-ACETYLTRANSFERASE 40"/>
    <property type="match status" value="1"/>
</dbReference>
<dbReference type="GO" id="GO:0005634">
    <property type="term" value="C:nucleus"/>
    <property type="evidence" value="ECO:0007669"/>
    <property type="project" value="UniProtKB-SubCell"/>
</dbReference>
<feature type="domain" description="N-acetyltransferase" evidence="12">
    <location>
        <begin position="43"/>
        <end position="210"/>
    </location>
</feature>
<dbReference type="SUPFAM" id="SSF55729">
    <property type="entry name" value="Acyl-CoA N-acyltransferases (Nat)"/>
    <property type="match status" value="1"/>
</dbReference>
<evidence type="ECO:0000313" key="14">
    <source>
        <dbReference type="Proteomes" id="UP000188533"/>
    </source>
</evidence>
<evidence type="ECO:0000256" key="11">
    <source>
        <dbReference type="ARBA" id="ARBA00049524"/>
    </source>
</evidence>
<protein>
    <recommendedName>
        <fullName evidence="5">N-alpha-acetyltransferase 40</fullName>
        <ecNumber evidence="4">2.3.1.257</ecNumber>
    </recommendedName>
</protein>
<dbReference type="Pfam" id="PF00583">
    <property type="entry name" value="Acetyltransf_1"/>
    <property type="match status" value="1"/>
</dbReference>
<evidence type="ECO:0000256" key="7">
    <source>
        <dbReference type="ARBA" id="ARBA00022679"/>
    </source>
</evidence>
<evidence type="ECO:0000256" key="5">
    <source>
        <dbReference type="ARBA" id="ARBA00015043"/>
    </source>
</evidence>
<comment type="similarity">
    <text evidence="3">Belongs to the acetyltransferase family. NAA40 subfamily.</text>
</comment>
<dbReference type="GO" id="GO:0010485">
    <property type="term" value="F:histone H4 acetyltransferase activity"/>
    <property type="evidence" value="ECO:0007669"/>
    <property type="project" value="InterPro"/>
</dbReference>
<dbReference type="Gene3D" id="3.40.630.30">
    <property type="match status" value="1"/>
</dbReference>
<keyword evidence="6" id="KW-0963">Cytoplasm</keyword>
<dbReference type="CDD" id="cd04301">
    <property type="entry name" value="NAT_SF"/>
    <property type="match status" value="1"/>
</dbReference>
<dbReference type="InterPro" id="IPR016181">
    <property type="entry name" value="Acyl_CoA_acyltransferase"/>
</dbReference>
<sequence length="236" mass="26417">MAEDEEKSLSEGSETVIRANKKSAKQLRVALKYVDGLPTAYTCNFRLANELSESMRAKIWELINGNMSELCANSSLGWNALDKQQELFDPLARYIILNPVGQSDQIAGYSVLRFEHEAEEDILYCYELQISPLHQRKGLGKFLMKLLEVIGRRTKMEKIMLTVLDNNSAANDFYATIGSLDECSPSFEDPENEGDTEKAGDEFVATFFDTVNTGNMIYGGRFSGTSYSAVATYVHN</sequence>
<dbReference type="GO" id="GO:0005737">
    <property type="term" value="C:cytoplasm"/>
    <property type="evidence" value="ECO:0007669"/>
    <property type="project" value="UniProtKB-SubCell"/>
</dbReference>
<comment type="caution">
    <text evidence="13">The sequence shown here is derived from an EMBL/GenBank/DDBJ whole genome shotgun (WGS) entry which is preliminary data.</text>
</comment>
<evidence type="ECO:0000256" key="8">
    <source>
        <dbReference type="ARBA" id="ARBA00023242"/>
    </source>
</evidence>
<dbReference type="InterPro" id="IPR000182">
    <property type="entry name" value="GNAT_dom"/>
</dbReference>
<evidence type="ECO:0000259" key="12">
    <source>
        <dbReference type="PROSITE" id="PS51186"/>
    </source>
</evidence>
<dbReference type="InterPro" id="IPR039949">
    <property type="entry name" value="NAA40"/>
</dbReference>
<comment type="catalytic activity">
    <reaction evidence="10">
        <text>N-terminal L-seryl-[histone H2A] + acetyl-CoA = N-terminal N(alpha)-acetyl-L-seryl-[histone H2A] + CoA + H(+)</text>
        <dbReference type="Rhea" id="RHEA:50600"/>
        <dbReference type="Rhea" id="RHEA-COMP:12742"/>
        <dbReference type="Rhea" id="RHEA-COMP:12744"/>
        <dbReference type="ChEBI" id="CHEBI:15378"/>
        <dbReference type="ChEBI" id="CHEBI:57287"/>
        <dbReference type="ChEBI" id="CHEBI:57288"/>
        <dbReference type="ChEBI" id="CHEBI:64738"/>
        <dbReference type="ChEBI" id="CHEBI:83690"/>
        <dbReference type="EC" id="2.3.1.257"/>
    </reaction>
</comment>
<reference evidence="13 14" key="2">
    <citation type="submission" date="2017-02" db="EMBL/GenBank/DDBJ databases">
        <title>A genome survey and senescence transcriptome analysis in Lentinula edodes.</title>
        <authorList>
            <person name="Sakamoto Y."/>
            <person name="Nakade K."/>
            <person name="Sato S."/>
            <person name="Yoshida Y."/>
            <person name="Miyazaki K."/>
            <person name="Natsume S."/>
            <person name="Konno N."/>
        </authorList>
    </citation>
    <scope>NUCLEOTIDE SEQUENCE [LARGE SCALE GENOMIC DNA]</scope>
    <source>
        <strain evidence="13 14">NBRC 111202</strain>
    </source>
</reference>
<dbReference type="GO" id="GO:1990189">
    <property type="term" value="F:protein N-terminal-serine acetyltransferase activity"/>
    <property type="evidence" value="ECO:0007669"/>
    <property type="project" value="UniProtKB-EC"/>
</dbReference>
<evidence type="ECO:0000256" key="1">
    <source>
        <dbReference type="ARBA" id="ARBA00004123"/>
    </source>
</evidence>
<comment type="catalytic activity">
    <reaction evidence="11">
        <text>N-terminal L-seryl-[histone H4] + acetyl-CoA = N-terminal N(alpha)-acetyl-L-seryl-[histone H4] + CoA + H(+)</text>
        <dbReference type="Rhea" id="RHEA:50596"/>
        <dbReference type="Rhea" id="RHEA-COMP:12740"/>
        <dbReference type="Rhea" id="RHEA-COMP:12743"/>
        <dbReference type="ChEBI" id="CHEBI:15378"/>
        <dbReference type="ChEBI" id="CHEBI:57287"/>
        <dbReference type="ChEBI" id="CHEBI:57288"/>
        <dbReference type="ChEBI" id="CHEBI:64738"/>
        <dbReference type="ChEBI" id="CHEBI:83690"/>
        <dbReference type="EC" id="2.3.1.257"/>
    </reaction>
</comment>
<accession>A0A1Q3ELD2</accession>
<dbReference type="EC" id="2.3.1.257" evidence="4"/>
<keyword evidence="8" id="KW-0539">Nucleus</keyword>
<keyword evidence="7 13" id="KW-0808">Transferase</keyword>
<keyword evidence="9 13" id="KW-0012">Acyltransferase</keyword>
<dbReference type="Proteomes" id="UP000188533">
    <property type="component" value="Unassembled WGS sequence"/>
</dbReference>
<gene>
    <name evidence="13" type="ORF">LENED_010047</name>
</gene>
<dbReference type="STRING" id="5353.A0A1Q3ELD2"/>
<evidence type="ECO:0000256" key="10">
    <source>
        <dbReference type="ARBA" id="ARBA00047821"/>
    </source>
</evidence>
<dbReference type="PANTHER" id="PTHR20531:SF1">
    <property type="entry name" value="N-ALPHA-ACETYLTRANSFERASE 40"/>
    <property type="match status" value="1"/>
</dbReference>
<evidence type="ECO:0000256" key="2">
    <source>
        <dbReference type="ARBA" id="ARBA00004496"/>
    </source>
</evidence>